<feature type="domain" description="Signal transduction histidine kinase subgroup 3 dimerisation and phosphoacceptor" evidence="6">
    <location>
        <begin position="212"/>
        <end position="279"/>
    </location>
</feature>
<dbReference type="Pfam" id="PF07730">
    <property type="entry name" value="HisKA_3"/>
    <property type="match status" value="1"/>
</dbReference>
<dbReference type="GO" id="GO:0016020">
    <property type="term" value="C:membrane"/>
    <property type="evidence" value="ECO:0007669"/>
    <property type="project" value="InterPro"/>
</dbReference>
<feature type="transmembrane region" description="Helical" evidence="4">
    <location>
        <begin position="89"/>
        <end position="112"/>
    </location>
</feature>
<dbReference type="CDD" id="cd16917">
    <property type="entry name" value="HATPase_UhpB-NarQ-NarX-like"/>
    <property type="match status" value="1"/>
</dbReference>
<protein>
    <submittedName>
        <fullName evidence="7">Signal transduction histidine kinase</fullName>
    </submittedName>
</protein>
<evidence type="ECO:0000259" key="5">
    <source>
        <dbReference type="Pfam" id="PF02518"/>
    </source>
</evidence>
<dbReference type="SUPFAM" id="SSF55874">
    <property type="entry name" value="ATPase domain of HSP90 chaperone/DNA topoisomerase II/histidine kinase"/>
    <property type="match status" value="1"/>
</dbReference>
<dbReference type="InterPro" id="IPR011712">
    <property type="entry name" value="Sig_transdc_His_kin_sub3_dim/P"/>
</dbReference>
<keyword evidence="4" id="KW-0812">Transmembrane</keyword>
<dbReference type="AlphaFoldDB" id="A0A0H5RW87"/>
<name>A0A0H5RW87_9MYCO</name>
<dbReference type="Gene3D" id="3.30.565.10">
    <property type="entry name" value="Histidine kinase-like ATPase, C-terminal domain"/>
    <property type="match status" value="1"/>
</dbReference>
<feature type="transmembrane region" description="Helical" evidence="4">
    <location>
        <begin position="24"/>
        <end position="44"/>
    </location>
</feature>
<dbReference type="InterPro" id="IPR036890">
    <property type="entry name" value="HATPase_C_sf"/>
</dbReference>
<keyword evidence="8" id="KW-1185">Reference proteome</keyword>
<evidence type="ECO:0000313" key="7">
    <source>
        <dbReference type="EMBL" id="CRZ18193.1"/>
    </source>
</evidence>
<evidence type="ECO:0000256" key="1">
    <source>
        <dbReference type="ARBA" id="ARBA00022679"/>
    </source>
</evidence>
<keyword evidence="4" id="KW-1133">Transmembrane helix</keyword>
<dbReference type="RefSeq" id="WP_235625497.1">
    <property type="nucleotide sequence ID" value="NZ_CWKH01000003.1"/>
</dbReference>
<dbReference type="Gene3D" id="1.20.5.1930">
    <property type="match status" value="1"/>
</dbReference>
<evidence type="ECO:0000256" key="2">
    <source>
        <dbReference type="ARBA" id="ARBA00022777"/>
    </source>
</evidence>
<proteinExistence type="predicted"/>
<keyword evidence="4" id="KW-0472">Membrane</keyword>
<reference evidence="8" key="1">
    <citation type="submission" date="2015-07" db="EMBL/GenBank/DDBJ databases">
        <authorList>
            <person name="Urmite Genomes"/>
        </authorList>
    </citation>
    <scope>NUCLEOTIDE SEQUENCE [LARGE SCALE GENOMIC DNA]</scope>
    <source>
        <strain evidence="8">type strain: ATCC 49404</strain>
    </source>
</reference>
<dbReference type="InterPro" id="IPR050482">
    <property type="entry name" value="Sensor_HK_TwoCompSys"/>
</dbReference>
<dbReference type="PIRSF" id="PIRSF037434">
    <property type="entry name" value="STHK_ChrS"/>
    <property type="match status" value="1"/>
</dbReference>
<dbReference type="PANTHER" id="PTHR24421">
    <property type="entry name" value="NITRATE/NITRITE SENSOR PROTEIN NARX-RELATED"/>
    <property type="match status" value="1"/>
</dbReference>
<organism evidence="7 8">
    <name type="scientific">Mycolicibacterium neworleansense</name>
    <dbReference type="NCBI Taxonomy" id="146018"/>
    <lineage>
        <taxon>Bacteria</taxon>
        <taxon>Bacillati</taxon>
        <taxon>Actinomycetota</taxon>
        <taxon>Actinomycetes</taxon>
        <taxon>Mycobacteriales</taxon>
        <taxon>Mycobacteriaceae</taxon>
        <taxon>Mycolicibacterium</taxon>
    </lineage>
</organism>
<dbReference type="Proteomes" id="UP000199147">
    <property type="component" value="Unassembled WGS sequence"/>
</dbReference>
<dbReference type="Pfam" id="PF02518">
    <property type="entry name" value="HATPase_c"/>
    <property type="match status" value="1"/>
</dbReference>
<feature type="transmembrane region" description="Helical" evidence="4">
    <location>
        <begin position="155"/>
        <end position="176"/>
    </location>
</feature>
<feature type="transmembrane region" description="Helical" evidence="4">
    <location>
        <begin position="119"/>
        <end position="143"/>
    </location>
</feature>
<keyword evidence="1" id="KW-0808">Transferase</keyword>
<evidence type="ECO:0000259" key="6">
    <source>
        <dbReference type="Pfam" id="PF07730"/>
    </source>
</evidence>
<feature type="transmembrane region" description="Helical" evidence="4">
    <location>
        <begin position="51"/>
        <end position="69"/>
    </location>
</feature>
<feature type="domain" description="Histidine kinase/HSP90-like ATPase" evidence="5">
    <location>
        <begin position="324"/>
        <end position="405"/>
    </location>
</feature>
<dbReference type="STRING" id="146018.BN2156_05094"/>
<dbReference type="InterPro" id="IPR003594">
    <property type="entry name" value="HATPase_dom"/>
</dbReference>
<dbReference type="GO" id="GO:0000155">
    <property type="term" value="F:phosphorelay sensor kinase activity"/>
    <property type="evidence" value="ECO:0007669"/>
    <property type="project" value="InterPro"/>
</dbReference>
<gene>
    <name evidence="7" type="ORF">BN2156_05094</name>
</gene>
<keyword evidence="3" id="KW-0902">Two-component regulatory system</keyword>
<dbReference type="EMBL" id="CWKH01000003">
    <property type="protein sequence ID" value="CRZ18193.1"/>
    <property type="molecule type" value="Genomic_DNA"/>
</dbReference>
<evidence type="ECO:0000313" key="8">
    <source>
        <dbReference type="Proteomes" id="UP000199147"/>
    </source>
</evidence>
<dbReference type="GO" id="GO:0046983">
    <property type="term" value="F:protein dimerization activity"/>
    <property type="evidence" value="ECO:0007669"/>
    <property type="project" value="InterPro"/>
</dbReference>
<evidence type="ECO:0000256" key="3">
    <source>
        <dbReference type="ARBA" id="ARBA00023012"/>
    </source>
</evidence>
<accession>A0A0H5RW87</accession>
<sequence>MTETGPATPPDSRPTVGAPSDWHWMWETYVCGLCIAAIVAVVLLRHTLGGNVPLACGALITMVVIVLMFGRNVIHDADPIVGPVRARTAMFVAVMIGLWLVALLAAAPAVAAIPALYPLIFATLPLAAALTLTFLVTLAPLGLAVASHGLGWPSLPAVAAVTLVGAVAAPIIGTTIMTTMRQRQQLAETVAELAASRAQAAELSRKAGVAAERERLAREIHDTLAQGFTSIVALAQAVQAENETDPAAAARHVELIRSTARDNLAEARTMVTRLTPAALEEGSLPAALRRQAEGLAAETGIVVDVRIDDDLPQLGMATDVVLLRSAQEAMANVRRHAHASELRVRLEPAANGVRLSLSDNGIGLRPDHADGFGLRGMRARLDQVGGTLTLSTAEGGGVRVDVAVPA</sequence>
<keyword evidence="2 7" id="KW-0418">Kinase</keyword>
<dbReference type="InterPro" id="IPR017205">
    <property type="entry name" value="Sig_transdc_His_kinase_ChrS"/>
</dbReference>
<evidence type="ECO:0000256" key="4">
    <source>
        <dbReference type="SAM" id="Phobius"/>
    </source>
</evidence>